<accession>A0ABZ3CGQ2</accession>
<protein>
    <submittedName>
        <fullName evidence="1">Secreted protein</fullName>
    </submittedName>
</protein>
<evidence type="ECO:0000313" key="2">
    <source>
        <dbReference type="Proteomes" id="UP001483898"/>
    </source>
</evidence>
<keyword evidence="2" id="KW-1185">Reference proteome</keyword>
<dbReference type="EMBL" id="CP128414">
    <property type="protein sequence ID" value="WZX02608.1"/>
    <property type="molecule type" value="Genomic_DNA"/>
</dbReference>
<dbReference type="Proteomes" id="UP001483898">
    <property type="component" value="Chromosome"/>
</dbReference>
<evidence type="ECO:0000313" key="1">
    <source>
        <dbReference type="EMBL" id="WZX02608.1"/>
    </source>
</evidence>
<reference evidence="1" key="1">
    <citation type="submission" date="2023-06" db="EMBL/GenBank/DDBJ databases">
        <title>Complete Genome of Candidatus Phytoplasma asteris M8.</title>
        <authorList>
            <person name="Toth R."/>
            <person name="Ilic A.-M."/>
            <person name="Huettel B."/>
            <person name="Duduk B."/>
            <person name="Kube M."/>
        </authorList>
    </citation>
    <scope>NUCLEOTIDE SEQUENCE [LARGE SCALE GENOMIC DNA]</scope>
    <source>
        <strain evidence="1">M8</strain>
    </source>
</reference>
<proteinExistence type="predicted"/>
<organism evidence="1 2">
    <name type="scientific">Candidatus Phytoplasma asteris</name>
    <dbReference type="NCBI Taxonomy" id="85620"/>
    <lineage>
        <taxon>Bacteria</taxon>
        <taxon>Bacillati</taxon>
        <taxon>Mycoplasmatota</taxon>
        <taxon>Mollicutes</taxon>
        <taxon>Acholeplasmatales</taxon>
        <taxon>Acholeplasmataceae</taxon>
        <taxon>Candidatus Phytoplasma</taxon>
        <taxon>16SrI (Aster yellows group)</taxon>
    </lineage>
</organism>
<gene>
    <name evidence="1" type="ORF">QN326_06560</name>
</gene>
<name>A0ABZ3CGQ2_9MOLU</name>
<sequence>MYIFTFFLTPSFYKFATAVQKIKNLLLMSFYHKKKTNNKFFAH</sequence>